<evidence type="ECO:0000259" key="16">
    <source>
        <dbReference type="PROSITE" id="PS50885"/>
    </source>
</evidence>
<dbReference type="SUPFAM" id="SSF158472">
    <property type="entry name" value="HAMP domain-like"/>
    <property type="match status" value="1"/>
</dbReference>
<dbReference type="FunFam" id="1.10.287.130:FF:000001">
    <property type="entry name" value="Two-component sensor histidine kinase"/>
    <property type="match status" value="1"/>
</dbReference>
<dbReference type="Pfam" id="PF00672">
    <property type="entry name" value="HAMP"/>
    <property type="match status" value="1"/>
</dbReference>
<evidence type="ECO:0000259" key="15">
    <source>
        <dbReference type="PROSITE" id="PS50109"/>
    </source>
</evidence>
<protein>
    <recommendedName>
        <fullName evidence="3">histidine kinase</fullName>
        <ecNumber evidence="3">2.7.13.3</ecNumber>
    </recommendedName>
</protein>
<dbReference type="PROSITE" id="PS50109">
    <property type="entry name" value="HIS_KIN"/>
    <property type="match status" value="1"/>
</dbReference>
<dbReference type="GO" id="GO:0005524">
    <property type="term" value="F:ATP binding"/>
    <property type="evidence" value="ECO:0007669"/>
    <property type="project" value="UniProtKB-KW"/>
</dbReference>
<evidence type="ECO:0000256" key="6">
    <source>
        <dbReference type="ARBA" id="ARBA00022679"/>
    </source>
</evidence>
<evidence type="ECO:0000313" key="18">
    <source>
        <dbReference type="Proteomes" id="UP000561326"/>
    </source>
</evidence>
<evidence type="ECO:0000313" key="17">
    <source>
        <dbReference type="EMBL" id="NME96992.1"/>
    </source>
</evidence>
<dbReference type="PRINTS" id="PR00344">
    <property type="entry name" value="BCTRLSENSOR"/>
</dbReference>
<dbReference type="SUPFAM" id="SSF47384">
    <property type="entry name" value="Homodimeric domain of signal transducing histidine kinase"/>
    <property type="match status" value="1"/>
</dbReference>
<evidence type="ECO:0000256" key="12">
    <source>
        <dbReference type="ARBA" id="ARBA00023012"/>
    </source>
</evidence>
<dbReference type="InterPro" id="IPR036890">
    <property type="entry name" value="HATPase_C_sf"/>
</dbReference>
<feature type="domain" description="HAMP" evidence="16">
    <location>
        <begin position="187"/>
        <end position="239"/>
    </location>
</feature>
<evidence type="ECO:0000256" key="9">
    <source>
        <dbReference type="ARBA" id="ARBA00022777"/>
    </source>
</evidence>
<dbReference type="GeneID" id="92837513"/>
<name>A0A848CTX7_ANEAE</name>
<evidence type="ECO:0000256" key="5">
    <source>
        <dbReference type="ARBA" id="ARBA00022553"/>
    </source>
</evidence>
<dbReference type="AlphaFoldDB" id="A0A848CTX7"/>
<keyword evidence="13 14" id="KW-0472">Membrane</keyword>
<dbReference type="Proteomes" id="UP000561326">
    <property type="component" value="Unassembled WGS sequence"/>
</dbReference>
<comment type="caution">
    <text evidence="17">The sequence shown here is derived from an EMBL/GenBank/DDBJ whole genome shotgun (WGS) entry which is preliminary data.</text>
</comment>
<feature type="transmembrane region" description="Helical" evidence="14">
    <location>
        <begin position="12"/>
        <end position="35"/>
    </location>
</feature>
<gene>
    <name evidence="17" type="ORF">HF838_01855</name>
</gene>
<evidence type="ECO:0000256" key="10">
    <source>
        <dbReference type="ARBA" id="ARBA00022840"/>
    </source>
</evidence>
<reference evidence="17 18" key="1">
    <citation type="submission" date="2020-04" db="EMBL/GenBank/DDBJ databases">
        <authorList>
            <person name="Hitch T.C.A."/>
            <person name="Wylensek D."/>
            <person name="Clavel T."/>
        </authorList>
    </citation>
    <scope>NUCLEOTIDE SEQUENCE [LARGE SCALE GENOMIC DNA]</scope>
    <source>
        <strain evidence="17 18">WB01_D5_05</strain>
    </source>
</reference>
<keyword evidence="5" id="KW-0597">Phosphoprotein</keyword>
<keyword evidence="12" id="KW-0902">Two-component regulatory system</keyword>
<feature type="domain" description="Histidine kinase" evidence="15">
    <location>
        <begin position="247"/>
        <end position="461"/>
    </location>
</feature>
<evidence type="ECO:0000256" key="4">
    <source>
        <dbReference type="ARBA" id="ARBA00022475"/>
    </source>
</evidence>
<dbReference type="PANTHER" id="PTHR45528">
    <property type="entry name" value="SENSOR HISTIDINE KINASE CPXA"/>
    <property type="match status" value="1"/>
</dbReference>
<keyword evidence="10" id="KW-0067">ATP-binding</keyword>
<evidence type="ECO:0000256" key="8">
    <source>
        <dbReference type="ARBA" id="ARBA00022741"/>
    </source>
</evidence>
<evidence type="ECO:0000256" key="11">
    <source>
        <dbReference type="ARBA" id="ARBA00022989"/>
    </source>
</evidence>
<comment type="subcellular location">
    <subcellularLocation>
        <location evidence="2">Cell membrane</location>
        <topology evidence="2">Multi-pass membrane protein</topology>
    </subcellularLocation>
</comment>
<dbReference type="RefSeq" id="WP_021619390.1">
    <property type="nucleotide sequence ID" value="NZ_CABKST010000033.1"/>
</dbReference>
<dbReference type="Pfam" id="PF00512">
    <property type="entry name" value="HisKA"/>
    <property type="match status" value="1"/>
</dbReference>
<feature type="transmembrane region" description="Helical" evidence="14">
    <location>
        <begin position="163"/>
        <end position="186"/>
    </location>
</feature>
<dbReference type="EMBL" id="JABAGO010000001">
    <property type="protein sequence ID" value="NME96992.1"/>
    <property type="molecule type" value="Genomic_DNA"/>
</dbReference>
<dbReference type="SMART" id="SM00387">
    <property type="entry name" value="HATPase_c"/>
    <property type="match status" value="1"/>
</dbReference>
<dbReference type="Gene3D" id="6.10.340.10">
    <property type="match status" value="1"/>
</dbReference>
<dbReference type="InterPro" id="IPR003594">
    <property type="entry name" value="HATPase_dom"/>
</dbReference>
<dbReference type="InterPro" id="IPR004358">
    <property type="entry name" value="Sig_transdc_His_kin-like_C"/>
</dbReference>
<evidence type="ECO:0000256" key="1">
    <source>
        <dbReference type="ARBA" id="ARBA00000085"/>
    </source>
</evidence>
<dbReference type="OrthoDB" id="2359336at2"/>
<sequence length="463" mass="51333">MKGIKGRIVRNFGIVILLITLALEALFFLAVRQYYYGSAMDSLQNQAAVATAYYNKYALSYNVKEKAKYIFESDARSDFPVFEVIDWDHTTVMTSYGSSGQQINTPDVKTALTGETGTWRGVSSDTGESIIAVSNPLRTGSRTLGVLRYTVSAEMIDTTVRNITGIALLSGILAVAFAFAFSIILAKRIVRPIEEVTGVAERMAGGDFTTRAVKRHDDEVGALAETLNYMADEITKTDKLKNNFISSISHELRTPLTSIKGWGETLLSGNLRDYEETMLGLSVMAKETDRLIGLVEDLLDFSRLQSGNMKMELCVFDLRTLAIEIREQFGFHQRDKKLKLTVRTEVEPLLVFGDSNRIKQVLVNLVHNAYKFTPADGAVTVTVYSKEGQALLEVQDNGEGMDEEEVRRVTEKFYKGETKQAGSGLGLAICKEIIQLHNGTLHIKSQKGKGTTVIVSVPLYKKE</sequence>
<keyword evidence="9 17" id="KW-0418">Kinase</keyword>
<evidence type="ECO:0000256" key="13">
    <source>
        <dbReference type="ARBA" id="ARBA00023136"/>
    </source>
</evidence>
<organism evidence="17 18">
    <name type="scientific">Aneurinibacillus aneurinilyticus</name>
    <name type="common">Bacillus aneurinolyticus</name>
    <dbReference type="NCBI Taxonomy" id="1391"/>
    <lineage>
        <taxon>Bacteria</taxon>
        <taxon>Bacillati</taxon>
        <taxon>Bacillota</taxon>
        <taxon>Bacilli</taxon>
        <taxon>Bacillales</taxon>
        <taxon>Paenibacillaceae</taxon>
        <taxon>Aneurinibacillus group</taxon>
        <taxon>Aneurinibacillus</taxon>
    </lineage>
</organism>
<dbReference type="FunFam" id="3.30.565.10:FF:000006">
    <property type="entry name" value="Sensor histidine kinase WalK"/>
    <property type="match status" value="1"/>
</dbReference>
<dbReference type="Pfam" id="PF02518">
    <property type="entry name" value="HATPase_c"/>
    <property type="match status" value="1"/>
</dbReference>
<dbReference type="InterPro" id="IPR050398">
    <property type="entry name" value="HssS/ArlS-like"/>
</dbReference>
<dbReference type="GO" id="GO:0005886">
    <property type="term" value="C:plasma membrane"/>
    <property type="evidence" value="ECO:0007669"/>
    <property type="project" value="UniProtKB-SubCell"/>
</dbReference>
<evidence type="ECO:0000256" key="3">
    <source>
        <dbReference type="ARBA" id="ARBA00012438"/>
    </source>
</evidence>
<keyword evidence="7 14" id="KW-0812">Transmembrane</keyword>
<evidence type="ECO:0000256" key="7">
    <source>
        <dbReference type="ARBA" id="ARBA00022692"/>
    </source>
</evidence>
<evidence type="ECO:0000256" key="14">
    <source>
        <dbReference type="SAM" id="Phobius"/>
    </source>
</evidence>
<dbReference type="Gene3D" id="1.10.287.130">
    <property type="match status" value="1"/>
</dbReference>
<dbReference type="PROSITE" id="PS50885">
    <property type="entry name" value="HAMP"/>
    <property type="match status" value="1"/>
</dbReference>
<dbReference type="PANTHER" id="PTHR45528:SF1">
    <property type="entry name" value="SENSOR HISTIDINE KINASE CPXA"/>
    <property type="match status" value="1"/>
</dbReference>
<keyword evidence="4" id="KW-1003">Cell membrane</keyword>
<dbReference type="InterPro" id="IPR003661">
    <property type="entry name" value="HisK_dim/P_dom"/>
</dbReference>
<dbReference type="SUPFAM" id="SSF55874">
    <property type="entry name" value="ATPase domain of HSP90 chaperone/DNA topoisomerase II/histidine kinase"/>
    <property type="match status" value="1"/>
</dbReference>
<dbReference type="EC" id="2.7.13.3" evidence="3"/>
<proteinExistence type="predicted"/>
<evidence type="ECO:0000256" key="2">
    <source>
        <dbReference type="ARBA" id="ARBA00004651"/>
    </source>
</evidence>
<dbReference type="CDD" id="cd00082">
    <property type="entry name" value="HisKA"/>
    <property type="match status" value="1"/>
</dbReference>
<dbReference type="GO" id="GO:0000155">
    <property type="term" value="F:phosphorelay sensor kinase activity"/>
    <property type="evidence" value="ECO:0007669"/>
    <property type="project" value="InterPro"/>
</dbReference>
<dbReference type="InterPro" id="IPR005467">
    <property type="entry name" value="His_kinase_dom"/>
</dbReference>
<dbReference type="SMART" id="SM00388">
    <property type="entry name" value="HisKA"/>
    <property type="match status" value="1"/>
</dbReference>
<accession>A0A848CTX7</accession>
<dbReference type="CDD" id="cd06225">
    <property type="entry name" value="HAMP"/>
    <property type="match status" value="1"/>
</dbReference>
<dbReference type="SMART" id="SM00304">
    <property type="entry name" value="HAMP"/>
    <property type="match status" value="1"/>
</dbReference>
<dbReference type="Gene3D" id="3.30.565.10">
    <property type="entry name" value="Histidine kinase-like ATPase, C-terminal domain"/>
    <property type="match status" value="1"/>
</dbReference>
<comment type="catalytic activity">
    <reaction evidence="1">
        <text>ATP + protein L-histidine = ADP + protein N-phospho-L-histidine.</text>
        <dbReference type="EC" id="2.7.13.3"/>
    </reaction>
</comment>
<dbReference type="InterPro" id="IPR003660">
    <property type="entry name" value="HAMP_dom"/>
</dbReference>
<keyword evidence="6" id="KW-0808">Transferase</keyword>
<dbReference type="InterPro" id="IPR036097">
    <property type="entry name" value="HisK_dim/P_sf"/>
</dbReference>
<keyword evidence="8" id="KW-0547">Nucleotide-binding</keyword>
<keyword evidence="11 14" id="KW-1133">Transmembrane helix</keyword>